<sequence>MSSTPPLSRPVFDPFAHHPSLATLRTACHARDWGTVSDFFAALGDEDERAYASSVVADLPGSEHLLEQASAAHPGDPLPRTLLADRYIRIGWSIRSNARASKVSEAQFGQFHSWLRRAEGLLIEVCAEHPAYALAWCHRVTTARGLQLGASEARRRYDRLAEHHPHHYAAQAKLLQQLCPKWGGSWEAAEGFARACAADAPPGGNNGALVAEVHMERWLDLDEGPDAAHMSAHAVRDELLAAARRSVLHPEYRPGFHWVTAHGHFAAALSLGRHHAEAAPHFRALGNMAGTFPWTYLGDQEAAFIKHRKTALAKG</sequence>
<reference evidence="2" key="1">
    <citation type="journal article" date="2019" name="Int. J. Syst. Evol. Microbiol.">
        <title>The Global Catalogue of Microorganisms (GCM) 10K type strain sequencing project: providing services to taxonomists for standard genome sequencing and annotation.</title>
        <authorList>
            <consortium name="The Broad Institute Genomics Platform"/>
            <consortium name="The Broad Institute Genome Sequencing Center for Infectious Disease"/>
            <person name="Wu L."/>
            <person name="Ma J."/>
        </authorList>
    </citation>
    <scope>NUCLEOTIDE SEQUENCE [LARGE SCALE GENOMIC DNA]</scope>
    <source>
        <strain evidence="2">JCM 4737</strain>
    </source>
</reference>
<proteinExistence type="predicted"/>
<dbReference type="Proteomes" id="UP000599437">
    <property type="component" value="Unassembled WGS sequence"/>
</dbReference>
<comment type="caution">
    <text evidence="1">The sequence shown here is derived from an EMBL/GenBank/DDBJ whole genome shotgun (WGS) entry which is preliminary data.</text>
</comment>
<name>A0ABQ3DNJ8_9ACTN</name>
<dbReference type="EMBL" id="BMVO01000009">
    <property type="protein sequence ID" value="GHB07820.1"/>
    <property type="molecule type" value="Genomic_DNA"/>
</dbReference>
<gene>
    <name evidence="1" type="ORF">GCM10010346_33920</name>
</gene>
<dbReference type="RefSeq" id="WP_229843548.1">
    <property type="nucleotide sequence ID" value="NZ_BMVO01000009.1"/>
</dbReference>
<accession>A0ABQ3DNJ8</accession>
<evidence type="ECO:0000313" key="1">
    <source>
        <dbReference type="EMBL" id="GHB07820.1"/>
    </source>
</evidence>
<evidence type="ECO:0000313" key="2">
    <source>
        <dbReference type="Proteomes" id="UP000599437"/>
    </source>
</evidence>
<evidence type="ECO:0008006" key="3">
    <source>
        <dbReference type="Google" id="ProtNLM"/>
    </source>
</evidence>
<protein>
    <recommendedName>
        <fullName evidence="3">DUF4034 domain-containing protein</fullName>
    </recommendedName>
</protein>
<organism evidence="1 2">
    <name type="scientific">Streptomyces chryseus</name>
    <dbReference type="NCBI Taxonomy" id="68186"/>
    <lineage>
        <taxon>Bacteria</taxon>
        <taxon>Bacillati</taxon>
        <taxon>Actinomycetota</taxon>
        <taxon>Actinomycetes</taxon>
        <taxon>Kitasatosporales</taxon>
        <taxon>Streptomycetaceae</taxon>
        <taxon>Streptomyces</taxon>
    </lineage>
</organism>
<keyword evidence="2" id="KW-1185">Reference proteome</keyword>